<dbReference type="SUPFAM" id="SSF46785">
    <property type="entry name" value="Winged helix' DNA-binding domain"/>
    <property type="match status" value="1"/>
</dbReference>
<dbReference type="Pfam" id="PF00480">
    <property type="entry name" value="ROK"/>
    <property type="match status" value="1"/>
</dbReference>
<dbReference type="InterPro" id="IPR043129">
    <property type="entry name" value="ATPase_NBD"/>
</dbReference>
<dbReference type="InterPro" id="IPR036390">
    <property type="entry name" value="WH_DNA-bd_sf"/>
</dbReference>
<dbReference type="RefSeq" id="WP_373407837.1">
    <property type="nucleotide sequence ID" value="NZ_FUKO01000018.1"/>
</dbReference>
<dbReference type="InterPro" id="IPR036388">
    <property type="entry name" value="WH-like_DNA-bd_sf"/>
</dbReference>
<dbReference type="Proteomes" id="UP000196320">
    <property type="component" value="Unassembled WGS sequence"/>
</dbReference>
<evidence type="ECO:0000313" key="3">
    <source>
        <dbReference type="Proteomes" id="UP000196320"/>
    </source>
</evidence>
<dbReference type="PROSITE" id="PS01125">
    <property type="entry name" value="ROK"/>
    <property type="match status" value="1"/>
</dbReference>
<dbReference type="PANTHER" id="PTHR18964">
    <property type="entry name" value="ROK (REPRESSOR, ORF, KINASE) FAMILY"/>
    <property type="match status" value="1"/>
</dbReference>
<dbReference type="InterPro" id="IPR000600">
    <property type="entry name" value="ROK"/>
</dbReference>
<organism evidence="2 3">
    <name type="scientific">Microbacterium esteraromaticum</name>
    <dbReference type="NCBI Taxonomy" id="57043"/>
    <lineage>
        <taxon>Bacteria</taxon>
        <taxon>Bacillati</taxon>
        <taxon>Actinomycetota</taxon>
        <taxon>Actinomycetes</taxon>
        <taxon>Micrococcales</taxon>
        <taxon>Microbacteriaceae</taxon>
        <taxon>Microbacterium</taxon>
    </lineage>
</organism>
<name>A0A1R4J462_9MICO</name>
<dbReference type="Gene3D" id="3.30.420.40">
    <property type="match status" value="2"/>
</dbReference>
<evidence type="ECO:0000256" key="1">
    <source>
        <dbReference type="ARBA" id="ARBA00006479"/>
    </source>
</evidence>
<dbReference type="AlphaFoldDB" id="A0A1R4J462"/>
<dbReference type="InterPro" id="IPR049874">
    <property type="entry name" value="ROK_cs"/>
</dbReference>
<dbReference type="SUPFAM" id="SSF53067">
    <property type="entry name" value="Actin-like ATPase domain"/>
    <property type="match status" value="1"/>
</dbReference>
<dbReference type="EMBL" id="FUKO01000018">
    <property type="protein sequence ID" value="SJN26911.1"/>
    <property type="molecule type" value="Genomic_DNA"/>
</dbReference>
<dbReference type="PANTHER" id="PTHR18964:SF149">
    <property type="entry name" value="BIFUNCTIONAL UDP-N-ACETYLGLUCOSAMINE 2-EPIMERASE_N-ACETYLMANNOSAMINE KINASE"/>
    <property type="match status" value="1"/>
</dbReference>
<proteinExistence type="inferred from homology"/>
<sequence>MALSESHESAQQRARFAEAFGPSRALRSRAKVLPEYARAHNRSLVLQTLYHAGRVSRADLARETGLTRVTISDLVAELIADQIVREYGVREASGPGKPATLIDIDRTGHQIIGIDMSGSARFDGAVMDLDGNVVTRDAINRPLGQDGDATFAAMLELARRLVSVSDKPILGVGIGSQGVVNADGVVVSSPNLGWQGFHLRSRTRDELDLPVIVGNDANAAALAEYTFGGARSDFMLIKVGRGVGAGLITGGQSLTGSRFAAGEIGHVVVGTDGGPKCVCGKNGCLEAWLNVGRLSAAITQHPDARETILRDAGARMAIAIAPIVAALDLSDIVLSGPPELLDDVFVGSAVETLHARTMDGVFGDISIRRTEQPAIVLRGAAVMVLAAQLGIS</sequence>
<gene>
    <name evidence="2" type="ORF">FM104_05430</name>
</gene>
<comment type="similarity">
    <text evidence="1">Belongs to the ROK (NagC/XylR) family.</text>
</comment>
<keyword evidence="3" id="KW-1185">Reference proteome</keyword>
<accession>A0A1R4J462</accession>
<evidence type="ECO:0000313" key="2">
    <source>
        <dbReference type="EMBL" id="SJN26911.1"/>
    </source>
</evidence>
<dbReference type="Gene3D" id="1.10.10.10">
    <property type="entry name" value="Winged helix-like DNA-binding domain superfamily/Winged helix DNA-binding domain"/>
    <property type="match status" value="1"/>
</dbReference>
<reference evidence="2 3" key="1">
    <citation type="submission" date="2017-02" db="EMBL/GenBank/DDBJ databases">
        <authorList>
            <person name="Peterson S.W."/>
        </authorList>
    </citation>
    <scope>NUCLEOTIDE SEQUENCE [LARGE SCALE GENOMIC DNA]</scope>
    <source>
        <strain evidence="2 3">B Mb 05.01</strain>
    </source>
</reference>
<protein>
    <submittedName>
        <fullName evidence="2">Xylose-responsive transcription regulator, ROK family</fullName>
    </submittedName>
</protein>